<dbReference type="PROSITE" id="PS51819">
    <property type="entry name" value="VOC"/>
    <property type="match status" value="1"/>
</dbReference>
<dbReference type="CDD" id="cd06587">
    <property type="entry name" value="VOC"/>
    <property type="match status" value="1"/>
</dbReference>
<dbReference type="InterPro" id="IPR029068">
    <property type="entry name" value="Glyas_Bleomycin-R_OHBP_Dase"/>
</dbReference>
<evidence type="ECO:0000259" key="1">
    <source>
        <dbReference type="PROSITE" id="PS51819"/>
    </source>
</evidence>
<comment type="caution">
    <text evidence="2">The sequence shown here is derived from an EMBL/GenBank/DDBJ whole genome shotgun (WGS) entry which is preliminary data.</text>
</comment>
<evidence type="ECO:0000313" key="2">
    <source>
        <dbReference type="EMBL" id="MEI7037899.1"/>
    </source>
</evidence>
<dbReference type="PANTHER" id="PTHR35908:SF1">
    <property type="entry name" value="CONSERVED PROTEIN"/>
    <property type="match status" value="1"/>
</dbReference>
<keyword evidence="3" id="KW-1185">Reference proteome</keyword>
<gene>
    <name evidence="2" type="ORF">WAT24_14110</name>
</gene>
<protein>
    <submittedName>
        <fullName evidence="2">VOC family protein</fullName>
    </submittedName>
</protein>
<name>A0ABU8JF42_9GAMM</name>
<dbReference type="InterPro" id="IPR037523">
    <property type="entry name" value="VOC_core"/>
</dbReference>
<feature type="domain" description="VOC" evidence="1">
    <location>
        <begin position="5"/>
        <end position="127"/>
    </location>
</feature>
<dbReference type="PANTHER" id="PTHR35908">
    <property type="entry name" value="HYPOTHETICAL FUSION PROTEIN"/>
    <property type="match status" value="1"/>
</dbReference>
<reference evidence="2 3" key="1">
    <citation type="journal article" date="2014" name="Int. J. Syst. Evol. Microbiol.">
        <title>Fulvimonas yonginensis sp. nov., isolated from greenhouse soil, and emended description of the genus Fulvimonas.</title>
        <authorList>
            <person name="Ahn J.H."/>
            <person name="Kim S.J."/>
            <person name="Weon H.Y."/>
            <person name="Hong S.B."/>
            <person name="Seok S.J."/>
            <person name="Kwon S.W."/>
        </authorList>
    </citation>
    <scope>NUCLEOTIDE SEQUENCE [LARGE SCALE GENOMIC DNA]</scope>
    <source>
        <strain evidence="2 3">KACC 16952</strain>
    </source>
</reference>
<organism evidence="2 3">
    <name type="scientific">Fulvimonas yonginensis</name>
    <dbReference type="NCBI Taxonomy" id="1495200"/>
    <lineage>
        <taxon>Bacteria</taxon>
        <taxon>Pseudomonadati</taxon>
        <taxon>Pseudomonadota</taxon>
        <taxon>Gammaproteobacteria</taxon>
        <taxon>Lysobacterales</taxon>
        <taxon>Rhodanobacteraceae</taxon>
        <taxon>Fulvimonas</taxon>
    </lineage>
</organism>
<dbReference type="Proteomes" id="UP001381174">
    <property type="component" value="Unassembled WGS sequence"/>
</dbReference>
<dbReference type="SUPFAM" id="SSF54593">
    <property type="entry name" value="Glyoxalase/Bleomycin resistance protein/Dihydroxybiphenyl dioxygenase"/>
    <property type="match status" value="1"/>
</dbReference>
<accession>A0ABU8JF42</accession>
<dbReference type="InterPro" id="IPR041581">
    <property type="entry name" value="Glyoxalase_6"/>
</dbReference>
<dbReference type="Gene3D" id="3.10.180.10">
    <property type="entry name" value="2,3-Dihydroxybiphenyl 1,2-Dioxygenase, domain 1"/>
    <property type="match status" value="1"/>
</dbReference>
<sequence>MHHSRLCALVLDCRVDDLEPAARFWSAALGKPIDTLDEDGDGRYAALATAEDEPIILLQKVEHDSRVHLDIETDDLDAEVTRLEALGARRIAFVRERWWVLEAPTGHRFCVVRKQRERFGPHLNRWD</sequence>
<evidence type="ECO:0000313" key="3">
    <source>
        <dbReference type="Proteomes" id="UP001381174"/>
    </source>
</evidence>
<dbReference type="EMBL" id="JBBBNY010000012">
    <property type="protein sequence ID" value="MEI7037899.1"/>
    <property type="molecule type" value="Genomic_DNA"/>
</dbReference>
<proteinExistence type="predicted"/>
<dbReference type="Pfam" id="PF18029">
    <property type="entry name" value="Glyoxalase_6"/>
    <property type="match status" value="1"/>
</dbReference>
<dbReference type="RefSeq" id="WP_336808536.1">
    <property type="nucleotide sequence ID" value="NZ_JBBBNY010000012.1"/>
</dbReference>